<dbReference type="RefSeq" id="WP_323261625.1">
    <property type="nucleotide sequence ID" value="NZ_JAYGIE010000053.1"/>
</dbReference>
<sequence>MPIIISILKPSDRRLFSPNAIIGLCLGLMRGDRTIDLAIVDIEYNHDKRMIIMAIATPNALTDNRIRYVTNIEGKTIDVIVPVELWQQIINSINIDSNLSQQEDNLESFSLQNLEQCYGEDEPEYPLELIKEHNSNYARK</sequence>
<evidence type="ECO:0000313" key="1">
    <source>
        <dbReference type="EMBL" id="MEA5478046.1"/>
    </source>
</evidence>
<protein>
    <submittedName>
        <fullName evidence="1">Uncharacterized protein</fullName>
    </submittedName>
</protein>
<keyword evidence="2" id="KW-1185">Reference proteome</keyword>
<proteinExistence type="predicted"/>
<dbReference type="EMBL" id="JAYGIE010000053">
    <property type="protein sequence ID" value="MEA5478046.1"/>
    <property type="molecule type" value="Genomic_DNA"/>
</dbReference>
<comment type="caution">
    <text evidence="1">The sequence shown here is derived from an EMBL/GenBank/DDBJ whole genome shotgun (WGS) entry which is preliminary data.</text>
</comment>
<evidence type="ECO:0000313" key="2">
    <source>
        <dbReference type="Proteomes" id="UP001301388"/>
    </source>
</evidence>
<name>A0ABU5TID7_9CYAN</name>
<gene>
    <name evidence="1" type="ORF">VB774_10485</name>
</gene>
<dbReference type="Proteomes" id="UP001301388">
    <property type="component" value="Unassembled WGS sequence"/>
</dbReference>
<accession>A0ABU5TID7</accession>
<organism evidence="1 2">
    <name type="scientific">Pseudanabaena galeata UHCC 0370</name>
    <dbReference type="NCBI Taxonomy" id="3110310"/>
    <lineage>
        <taxon>Bacteria</taxon>
        <taxon>Bacillati</taxon>
        <taxon>Cyanobacteriota</taxon>
        <taxon>Cyanophyceae</taxon>
        <taxon>Pseudanabaenales</taxon>
        <taxon>Pseudanabaenaceae</taxon>
        <taxon>Pseudanabaena</taxon>
    </lineage>
</organism>
<reference evidence="1 2" key="1">
    <citation type="submission" date="2023-12" db="EMBL/GenBank/DDBJ databases">
        <title>Baltic Sea Cyanobacteria.</title>
        <authorList>
            <person name="Delbaje E."/>
            <person name="Fewer D.P."/>
            <person name="Shishido T.K."/>
        </authorList>
    </citation>
    <scope>NUCLEOTIDE SEQUENCE [LARGE SCALE GENOMIC DNA]</scope>
    <source>
        <strain evidence="1 2">UHCC 0370</strain>
    </source>
</reference>